<dbReference type="AlphaFoldDB" id="A0AAZ1XKV7"/>
<keyword evidence="3" id="KW-1185">Reference proteome</keyword>
<reference evidence="3" key="1">
    <citation type="submission" date="2020-03" db="EMBL/GenBank/DDBJ databases">
        <title>Evolution of repeat sequences and sex chromosomes of tilapia species revealed by chromosome-level genomes.</title>
        <authorList>
            <person name="Xu L."/>
            <person name="Tao W."/>
            <person name="Wang D."/>
            <person name="Zhou Q."/>
        </authorList>
    </citation>
    <scope>NUCLEOTIDE SEQUENCE [LARGE SCALE GENOMIC DNA]</scope>
    <source>
        <strain evidence="3">Israel</strain>
    </source>
</reference>
<dbReference type="PANTHER" id="PTHR31025">
    <property type="entry name" value="SI:CH211-196P9.1-RELATED"/>
    <property type="match status" value="1"/>
</dbReference>
<evidence type="ECO:0000256" key="1">
    <source>
        <dbReference type="SAM" id="MobiDB-lite"/>
    </source>
</evidence>
<evidence type="ECO:0000313" key="2">
    <source>
        <dbReference type="Ensembl" id="ENSOABP00000068866.1"/>
    </source>
</evidence>
<dbReference type="Ensembl" id="ENSOABT00000077152.1">
    <property type="protein sequence ID" value="ENSOABP00000068866.1"/>
    <property type="gene ID" value="ENSOABG00000034439.1"/>
</dbReference>
<dbReference type="RefSeq" id="XP_039465248.1">
    <property type="nucleotide sequence ID" value="XM_039609314.1"/>
</dbReference>
<gene>
    <name evidence="2" type="primary">si:ch211-166e11.5</name>
</gene>
<accession>A0AAZ1XKV7</accession>
<sequence>MSHPAKLRIILKEHNIRKLDLPHLIPGTVEELESIVKETFEVDGKFTLHYKDADFGEEYFSLTSTGDIKDKVTLKVVQIIEPPTITLTFSDVDSSFKSASETLVNASAISETSSVSCGTSCSSGSQDTVILSSPEHLSRRLRRWPTNFSVPRFAYDTELLLASGNETFKKDGTKLNFTPLLPDILEKLAETIFQYVAYPTSAQLADVAEALVQQHPCLKELGSYNGCYGWQQRLKYKMGNYRSKLRGLGCPELDVNSLKRKQAHEKTPSKNLKKPRNAEVNYLPPHPQGETEESLEKERLELLDEVKKRNNYRIISEKMAKTFSNRRQEVVNLAPPMNDFRNRWPALFDAAQINDEFQRITTVNLETTFMAKLDQYCTRIMSLVSSKGGAAKIKIEHIRNMLQESSVETRREVAIRCLIVYLKEKEEDLFREQLDGEEQFPEEVVKIVVTRRAAVSLPVIAKKVIAGTAVLEDLDVPRECALMMGLIYALNLSTPNK</sequence>
<reference evidence="2" key="2">
    <citation type="submission" date="2025-08" db="UniProtKB">
        <authorList>
            <consortium name="Ensembl"/>
        </authorList>
    </citation>
    <scope>IDENTIFICATION</scope>
</reference>
<name>A0AAZ1XKV7_OREAU</name>
<evidence type="ECO:0000313" key="3">
    <source>
        <dbReference type="Proteomes" id="UP000472276"/>
    </source>
</evidence>
<protein>
    <recommendedName>
        <fullName evidence="4">PB1 domain-containing protein</fullName>
    </recommendedName>
</protein>
<organism evidence="2 3">
    <name type="scientific">Oreochromis aureus</name>
    <name type="common">Israeli tilapia</name>
    <name type="synonym">Chromis aureus</name>
    <dbReference type="NCBI Taxonomy" id="47969"/>
    <lineage>
        <taxon>Eukaryota</taxon>
        <taxon>Metazoa</taxon>
        <taxon>Chordata</taxon>
        <taxon>Craniata</taxon>
        <taxon>Vertebrata</taxon>
        <taxon>Euteleostomi</taxon>
        <taxon>Actinopterygii</taxon>
        <taxon>Neopterygii</taxon>
        <taxon>Teleostei</taxon>
        <taxon>Neoteleostei</taxon>
        <taxon>Acanthomorphata</taxon>
        <taxon>Ovalentaria</taxon>
        <taxon>Cichlomorphae</taxon>
        <taxon>Cichliformes</taxon>
        <taxon>Cichlidae</taxon>
        <taxon>African cichlids</taxon>
        <taxon>Pseudocrenilabrinae</taxon>
        <taxon>Oreochromini</taxon>
        <taxon>Oreochromis</taxon>
    </lineage>
</organism>
<feature type="region of interest" description="Disordered" evidence="1">
    <location>
        <begin position="259"/>
        <end position="295"/>
    </location>
</feature>
<reference evidence="2" key="3">
    <citation type="submission" date="2025-09" db="UniProtKB">
        <authorList>
            <consortium name="Ensembl"/>
        </authorList>
    </citation>
    <scope>IDENTIFICATION</scope>
</reference>
<proteinExistence type="predicted"/>
<dbReference type="PANTHER" id="PTHR31025:SF31">
    <property type="entry name" value="SI:CH211-166E11.5"/>
    <property type="match status" value="1"/>
</dbReference>
<evidence type="ECO:0008006" key="4">
    <source>
        <dbReference type="Google" id="ProtNLM"/>
    </source>
</evidence>
<dbReference type="GeneID" id="120438853"/>
<dbReference type="Proteomes" id="UP000472276">
    <property type="component" value="Unassembled WGS sequence"/>
</dbReference>